<evidence type="ECO:0000313" key="12">
    <source>
        <dbReference type="Proteomes" id="UP001408356"/>
    </source>
</evidence>
<evidence type="ECO:0000256" key="8">
    <source>
        <dbReference type="ARBA" id="ARBA00023157"/>
    </source>
</evidence>
<comment type="similarity">
    <text evidence="1 10">Belongs to the tannase family.</text>
</comment>
<keyword evidence="3" id="KW-0858">Xylan degradation</keyword>
<evidence type="ECO:0000256" key="7">
    <source>
        <dbReference type="ARBA" id="ARBA00022837"/>
    </source>
</evidence>
<keyword evidence="8" id="KW-1015">Disulfide bond</keyword>
<evidence type="ECO:0000256" key="6">
    <source>
        <dbReference type="ARBA" id="ARBA00022801"/>
    </source>
</evidence>
<dbReference type="PANTHER" id="PTHR33938">
    <property type="entry name" value="FERULOYL ESTERASE B-RELATED"/>
    <property type="match status" value="1"/>
</dbReference>
<evidence type="ECO:0000313" key="11">
    <source>
        <dbReference type="EMBL" id="KAK9415318.1"/>
    </source>
</evidence>
<keyword evidence="12" id="KW-1185">Reference proteome</keyword>
<reference evidence="11 12" key="1">
    <citation type="journal article" date="2024" name="J. Plant Pathol.">
        <title>Sequence and assembly of the genome of Seiridium unicorne, isolate CBS 538.82, causal agent of cypress canker disease.</title>
        <authorList>
            <person name="Scali E."/>
            <person name="Rocca G.D."/>
            <person name="Danti R."/>
            <person name="Garbelotto M."/>
            <person name="Barberini S."/>
            <person name="Baroncelli R."/>
            <person name="Emiliani G."/>
        </authorList>
    </citation>
    <scope>NUCLEOTIDE SEQUENCE [LARGE SCALE GENOMIC DNA]</scope>
    <source>
        <strain evidence="11 12">BM-138-508</strain>
    </source>
</reference>
<keyword evidence="3" id="KW-0624">Polysaccharide degradation</keyword>
<dbReference type="InterPro" id="IPR029058">
    <property type="entry name" value="AB_hydrolase_fold"/>
</dbReference>
<dbReference type="EMBL" id="JARVKF010000418">
    <property type="protein sequence ID" value="KAK9415318.1"/>
    <property type="molecule type" value="Genomic_DNA"/>
</dbReference>
<dbReference type="EC" id="3.1.1.-" evidence="10"/>
<keyword evidence="4" id="KW-0479">Metal-binding</keyword>
<protein>
    <recommendedName>
        <fullName evidence="10">Carboxylic ester hydrolase</fullName>
        <ecNumber evidence="10">3.1.1.-</ecNumber>
    </recommendedName>
</protein>
<dbReference type="Pfam" id="PF07519">
    <property type="entry name" value="Tannase"/>
    <property type="match status" value="1"/>
</dbReference>
<evidence type="ECO:0000256" key="2">
    <source>
        <dbReference type="ARBA" id="ARBA00022487"/>
    </source>
</evidence>
<proteinExistence type="inferred from homology"/>
<evidence type="ECO:0000256" key="10">
    <source>
        <dbReference type="RuleBase" id="RU361238"/>
    </source>
</evidence>
<keyword evidence="7" id="KW-0106">Calcium</keyword>
<keyword evidence="2" id="KW-0719">Serine esterase</keyword>
<evidence type="ECO:0000256" key="1">
    <source>
        <dbReference type="ARBA" id="ARBA00006249"/>
    </source>
</evidence>
<comment type="caution">
    <text evidence="11">The sequence shown here is derived from an EMBL/GenBank/DDBJ whole genome shotgun (WGS) entry which is preliminary data.</text>
</comment>
<evidence type="ECO:0000256" key="3">
    <source>
        <dbReference type="ARBA" id="ARBA00022651"/>
    </source>
</evidence>
<sequence>MNRNFLSHSGFAGAVNYPDMIWGLRKGFAAVSTDTGHNSSSSDGSFLSFPEQSINWGHRALHASVVAAKQVLSSYYGISMGGKVYSYYAGCSTGGRQGINAAERYPEDFDGVLSGSAIAWQTHTSGWQVYVALLQYPSTSTTYIPAAKWPFIAAAVLQQCDNLDGVVDGIIMDPSKCDINFDALKCGSGVLNATACLSDDQTANLQRMYTPWRANGTTGDLVNPGISPSGEASFSYLMNGDEPQFGPTFYRNSVYNDSQWDWRTLTVNDVYTADSINPGGANAYDPDLRPFEARGGKIVQYHGYSDPLIPSLNAPAWYDTIHAFYSSLGRDQEVQDFYRLFMVPGMGHCSGGSGAWVLDGASQDGLIPPVDDASHSMLYSLVQWVEGGSSAAPESVVATKYAGDVMPSVKFQRPLCRWPVVAEYDGVGDVNAASSWACPAAGVY</sequence>
<dbReference type="GO" id="GO:0016787">
    <property type="term" value="F:hydrolase activity"/>
    <property type="evidence" value="ECO:0007669"/>
    <property type="project" value="UniProtKB-KW"/>
</dbReference>
<organism evidence="11 12">
    <name type="scientific">Seiridium unicorne</name>
    <dbReference type="NCBI Taxonomy" id="138068"/>
    <lineage>
        <taxon>Eukaryota</taxon>
        <taxon>Fungi</taxon>
        <taxon>Dikarya</taxon>
        <taxon>Ascomycota</taxon>
        <taxon>Pezizomycotina</taxon>
        <taxon>Sordariomycetes</taxon>
        <taxon>Xylariomycetidae</taxon>
        <taxon>Amphisphaeriales</taxon>
        <taxon>Sporocadaceae</taxon>
        <taxon>Seiridium</taxon>
    </lineage>
</organism>
<keyword evidence="5" id="KW-0732">Signal</keyword>
<name>A0ABR2ULF6_9PEZI</name>
<accession>A0ABR2ULF6</accession>
<comment type="catalytic activity">
    <reaction evidence="9">
        <text>feruloyl-polysaccharide + H2O = ferulate + polysaccharide.</text>
        <dbReference type="EC" id="3.1.1.73"/>
    </reaction>
</comment>
<evidence type="ECO:0000256" key="5">
    <source>
        <dbReference type="ARBA" id="ARBA00022729"/>
    </source>
</evidence>
<dbReference type="InterPro" id="IPR011118">
    <property type="entry name" value="Tannase/feruloyl_esterase"/>
</dbReference>
<gene>
    <name evidence="11" type="ORF">SUNI508_02166</name>
</gene>
<dbReference type="Proteomes" id="UP001408356">
    <property type="component" value="Unassembled WGS sequence"/>
</dbReference>
<evidence type="ECO:0000256" key="9">
    <source>
        <dbReference type="ARBA" id="ARBA00034075"/>
    </source>
</evidence>
<dbReference type="SUPFAM" id="SSF53474">
    <property type="entry name" value="alpha/beta-Hydrolases"/>
    <property type="match status" value="2"/>
</dbReference>
<evidence type="ECO:0000256" key="4">
    <source>
        <dbReference type="ARBA" id="ARBA00022723"/>
    </source>
</evidence>
<keyword evidence="6 10" id="KW-0378">Hydrolase</keyword>
<dbReference type="PANTHER" id="PTHR33938:SF15">
    <property type="entry name" value="FERULOYL ESTERASE B-RELATED"/>
    <property type="match status" value="1"/>
</dbReference>
<keyword evidence="3" id="KW-0119">Carbohydrate metabolism</keyword>